<dbReference type="InterPro" id="IPR006015">
    <property type="entry name" value="Universal_stress_UspA"/>
</dbReference>
<name>A0A2G5K938_9RHOB</name>
<organism evidence="3 4">
    <name type="scientific">Paramylibacter kogurei</name>
    <dbReference type="NCBI Taxonomy" id="1889778"/>
    <lineage>
        <taxon>Bacteria</taxon>
        <taxon>Pseudomonadati</taxon>
        <taxon>Pseudomonadota</taxon>
        <taxon>Alphaproteobacteria</taxon>
        <taxon>Rhodobacterales</taxon>
        <taxon>Paracoccaceae</taxon>
        <taxon>Paramylibacter</taxon>
    </lineage>
</organism>
<proteinExistence type="inferred from homology"/>
<feature type="domain" description="UspA" evidence="2">
    <location>
        <begin position="1"/>
        <end position="135"/>
    </location>
</feature>
<evidence type="ECO:0000256" key="1">
    <source>
        <dbReference type="ARBA" id="ARBA00008791"/>
    </source>
</evidence>
<dbReference type="PANTHER" id="PTHR46268:SF6">
    <property type="entry name" value="UNIVERSAL STRESS PROTEIN UP12"/>
    <property type="match status" value="1"/>
</dbReference>
<evidence type="ECO:0000313" key="4">
    <source>
        <dbReference type="Proteomes" id="UP000231516"/>
    </source>
</evidence>
<dbReference type="Pfam" id="PF00582">
    <property type="entry name" value="Usp"/>
    <property type="match status" value="1"/>
</dbReference>
<dbReference type="EMBL" id="MDGM01000011">
    <property type="protein sequence ID" value="PIB25184.1"/>
    <property type="molecule type" value="Genomic_DNA"/>
</dbReference>
<dbReference type="AlphaFoldDB" id="A0A2G5K938"/>
<comment type="caution">
    <text evidence="3">The sequence shown here is derived from an EMBL/GenBank/DDBJ whole genome shotgun (WGS) entry which is preliminary data.</text>
</comment>
<dbReference type="InterPro" id="IPR006016">
    <property type="entry name" value="UspA"/>
</dbReference>
<dbReference type="OrthoDB" id="9792500at2"/>
<accession>A0A2G5K938</accession>
<dbReference type="RefSeq" id="WP_099592114.1">
    <property type="nucleotide sequence ID" value="NZ_MDGM01000011.1"/>
</dbReference>
<sequence>MYDNILIPVIFDDNHDTAKSFEVAKTLGSKAAKYTILHVLEDIPNYVNVEIPASTLAEARKHALDSLNDIAKAIPSAKAELIDGYSGRSIVNYANDNHIDCIVMASHQLGLSDIFLGSTAAKVVRHAKCSVHVIR</sequence>
<dbReference type="PRINTS" id="PR01438">
    <property type="entry name" value="UNVRSLSTRESS"/>
</dbReference>
<dbReference type="Proteomes" id="UP000231516">
    <property type="component" value="Unassembled WGS sequence"/>
</dbReference>
<dbReference type="CDD" id="cd00293">
    <property type="entry name" value="USP-like"/>
    <property type="match status" value="1"/>
</dbReference>
<protein>
    <submittedName>
        <fullName evidence="3">Universal stress protein</fullName>
    </submittedName>
</protein>
<keyword evidence="4" id="KW-1185">Reference proteome</keyword>
<dbReference type="PANTHER" id="PTHR46268">
    <property type="entry name" value="STRESS RESPONSE PROTEIN NHAX"/>
    <property type="match status" value="1"/>
</dbReference>
<reference evidence="3 4" key="1">
    <citation type="submission" date="2016-08" db="EMBL/GenBank/DDBJ databases">
        <title>Draft genome of Amylibacter sp. strain 4G11.</title>
        <authorList>
            <person name="Wong S.-K."/>
            <person name="Hamasaki K."/>
            <person name="Yoshizawa S."/>
        </authorList>
    </citation>
    <scope>NUCLEOTIDE SEQUENCE [LARGE SCALE GENOMIC DNA]</scope>
    <source>
        <strain evidence="3 4">4G11</strain>
    </source>
</reference>
<dbReference type="Gene3D" id="3.40.50.620">
    <property type="entry name" value="HUPs"/>
    <property type="match status" value="1"/>
</dbReference>
<dbReference type="SUPFAM" id="SSF52402">
    <property type="entry name" value="Adenine nucleotide alpha hydrolases-like"/>
    <property type="match status" value="1"/>
</dbReference>
<comment type="similarity">
    <text evidence="1">Belongs to the universal stress protein A family.</text>
</comment>
<dbReference type="InterPro" id="IPR014729">
    <property type="entry name" value="Rossmann-like_a/b/a_fold"/>
</dbReference>
<evidence type="ECO:0000313" key="3">
    <source>
        <dbReference type="EMBL" id="PIB25184.1"/>
    </source>
</evidence>
<gene>
    <name evidence="3" type="ORF">BFP76_00870</name>
</gene>
<evidence type="ECO:0000259" key="2">
    <source>
        <dbReference type="Pfam" id="PF00582"/>
    </source>
</evidence>